<proteinExistence type="predicted"/>
<feature type="region of interest" description="Disordered" evidence="2">
    <location>
        <begin position="233"/>
        <end position="268"/>
    </location>
</feature>
<keyword evidence="5" id="KW-1185">Reference proteome</keyword>
<feature type="domain" description="C2H2-type" evidence="3">
    <location>
        <begin position="176"/>
        <end position="205"/>
    </location>
</feature>
<evidence type="ECO:0000256" key="2">
    <source>
        <dbReference type="SAM" id="MobiDB-lite"/>
    </source>
</evidence>
<dbReference type="InterPro" id="IPR036236">
    <property type="entry name" value="Znf_C2H2_sf"/>
</dbReference>
<organism evidence="4 5">
    <name type="scientific">Anser brachyrhynchus</name>
    <name type="common">Pink-footed goose</name>
    <dbReference type="NCBI Taxonomy" id="132585"/>
    <lineage>
        <taxon>Eukaryota</taxon>
        <taxon>Metazoa</taxon>
        <taxon>Chordata</taxon>
        <taxon>Craniata</taxon>
        <taxon>Vertebrata</taxon>
        <taxon>Euteleostomi</taxon>
        <taxon>Archelosauria</taxon>
        <taxon>Archosauria</taxon>
        <taxon>Dinosauria</taxon>
        <taxon>Saurischia</taxon>
        <taxon>Theropoda</taxon>
        <taxon>Coelurosauria</taxon>
        <taxon>Aves</taxon>
        <taxon>Neognathae</taxon>
        <taxon>Galloanserae</taxon>
        <taxon>Anseriformes</taxon>
        <taxon>Anatidae</taxon>
        <taxon>Anserinae</taxon>
        <taxon>Anser</taxon>
    </lineage>
</organism>
<gene>
    <name evidence="4" type="primary">ZNF414</name>
</gene>
<evidence type="ECO:0000256" key="1">
    <source>
        <dbReference type="PROSITE-ProRule" id="PRU00042"/>
    </source>
</evidence>
<dbReference type="InterPro" id="IPR013087">
    <property type="entry name" value="Znf_C2H2_type"/>
</dbReference>
<dbReference type="PROSITE" id="PS00028">
    <property type="entry name" value="ZINC_FINGER_C2H2_1"/>
    <property type="match status" value="2"/>
</dbReference>
<evidence type="ECO:0000313" key="5">
    <source>
        <dbReference type="Proteomes" id="UP000694426"/>
    </source>
</evidence>
<protein>
    <submittedName>
        <fullName evidence="4">Zinc finger protein 414</fullName>
    </submittedName>
</protein>
<name>A0A8B9C6T7_9AVES</name>
<dbReference type="PANTHER" id="PTHR21695:SF0">
    <property type="entry name" value="ZINC FINGER PROTEIN 414"/>
    <property type="match status" value="1"/>
</dbReference>
<reference evidence="4" key="1">
    <citation type="submission" date="2025-08" db="UniProtKB">
        <authorList>
            <consortium name="Ensembl"/>
        </authorList>
    </citation>
    <scope>IDENTIFICATION</scope>
</reference>
<sequence>MPAVGTGGAPAQDLRLLKRRPASGELSTVGAMPWVTAGRWPRPMLCLLPGKHYACSSYGCKLAFPSMQELMDHLKVHYRPTQSLEGKGDGGRPVIAPGCSLFGWEGEKQGLKLGLTAQDALKVPAPLGDAALPQPAVGRAREGTGTCWWVPPLPQGVQCGWGCADSAPSLFAGKTFQCPTLGCMETFPSMQDLMAHMKVHYKPNRYFKCENCLLRFRTHRSLFKHLHVCSDRAGSPAPPQKAEKPVPPATSALEKEPPAKAAEGLPKLPSIIRHTEKEAILPGVDTAPAAPATLPASLPELPSSLEAMPLVSPAPHPFPLLEPNLFGPSSLTRFSGPPPSSVPFLSYVHPSPYGLPPPPAQPRLRPFVPSHGPPVSNAVWKKSQGVSVSPLLPCFGSGVTAGHASNSRIVWEHTRGRYTCMQCPYSTASREEMTLHIEDHRKNLPPPGRLDADVDFGVGLASFHSKLTPEMENSLYSQL</sequence>
<reference evidence="4" key="2">
    <citation type="submission" date="2025-09" db="UniProtKB">
        <authorList>
            <consortium name="Ensembl"/>
        </authorList>
    </citation>
    <scope>IDENTIFICATION</scope>
</reference>
<keyword evidence="1" id="KW-0862">Zinc</keyword>
<dbReference type="PROSITE" id="PS50157">
    <property type="entry name" value="ZINC_FINGER_C2H2_2"/>
    <property type="match status" value="2"/>
</dbReference>
<dbReference type="GeneTree" id="ENSGT00390000006876"/>
<dbReference type="Pfam" id="PF15909">
    <property type="entry name" value="zf-C2H2_8"/>
    <property type="match status" value="2"/>
</dbReference>
<dbReference type="Gene3D" id="3.30.160.60">
    <property type="entry name" value="Classic Zinc Finger"/>
    <property type="match status" value="1"/>
</dbReference>
<feature type="compositionally biased region" description="Low complexity" evidence="2">
    <location>
        <begin position="259"/>
        <end position="268"/>
    </location>
</feature>
<dbReference type="GO" id="GO:0008270">
    <property type="term" value="F:zinc ion binding"/>
    <property type="evidence" value="ECO:0007669"/>
    <property type="project" value="UniProtKB-KW"/>
</dbReference>
<keyword evidence="1" id="KW-0863">Zinc-finger</keyword>
<accession>A0A8B9C6T7</accession>
<dbReference type="InterPro" id="IPR039882">
    <property type="entry name" value="ZN414"/>
</dbReference>
<dbReference type="SMART" id="SM00355">
    <property type="entry name" value="ZnF_C2H2"/>
    <property type="match status" value="4"/>
</dbReference>
<dbReference type="AlphaFoldDB" id="A0A8B9C6T7"/>
<evidence type="ECO:0000313" key="4">
    <source>
        <dbReference type="Ensembl" id="ENSABRP00000015172.1"/>
    </source>
</evidence>
<dbReference type="Proteomes" id="UP000694426">
    <property type="component" value="Unplaced"/>
</dbReference>
<dbReference type="PANTHER" id="PTHR21695">
    <property type="entry name" value="ZINC FINGER PROTEIN 414"/>
    <property type="match status" value="1"/>
</dbReference>
<evidence type="ECO:0000259" key="3">
    <source>
        <dbReference type="PROSITE" id="PS50157"/>
    </source>
</evidence>
<dbReference type="InterPro" id="IPR031799">
    <property type="entry name" value="Znf-C2H2_ribbon"/>
</dbReference>
<feature type="domain" description="C2H2-type" evidence="3">
    <location>
        <begin position="53"/>
        <end position="82"/>
    </location>
</feature>
<dbReference type="Ensembl" id="ENSABRT00000021660.1">
    <property type="protein sequence ID" value="ENSABRP00000015172.1"/>
    <property type="gene ID" value="ENSABRG00000013383.1"/>
</dbReference>
<keyword evidence="1" id="KW-0479">Metal-binding</keyword>
<dbReference type="SUPFAM" id="SSF57667">
    <property type="entry name" value="beta-beta-alpha zinc fingers"/>
    <property type="match status" value="1"/>
</dbReference>